<feature type="compositionally biased region" description="Polar residues" evidence="1">
    <location>
        <begin position="33"/>
        <end position="42"/>
    </location>
</feature>
<dbReference type="Proteomes" id="UP000565724">
    <property type="component" value="Unassembled WGS sequence"/>
</dbReference>
<dbReference type="RefSeq" id="WP_175348152.1">
    <property type="nucleotide sequence ID" value="NZ_JABMCI010000066.1"/>
</dbReference>
<proteinExistence type="predicted"/>
<organism evidence="3 4">
    <name type="scientific">Cellulomonas humilata</name>
    <dbReference type="NCBI Taxonomy" id="144055"/>
    <lineage>
        <taxon>Bacteria</taxon>
        <taxon>Bacillati</taxon>
        <taxon>Actinomycetota</taxon>
        <taxon>Actinomycetes</taxon>
        <taxon>Micrococcales</taxon>
        <taxon>Cellulomonadaceae</taxon>
        <taxon>Cellulomonas</taxon>
    </lineage>
</organism>
<dbReference type="EMBL" id="JABMCI010000066">
    <property type="protein sequence ID" value="NUU18244.1"/>
    <property type="molecule type" value="Genomic_DNA"/>
</dbReference>
<feature type="signal peptide" evidence="2">
    <location>
        <begin position="1"/>
        <end position="28"/>
    </location>
</feature>
<evidence type="ECO:0008006" key="5">
    <source>
        <dbReference type="Google" id="ProtNLM"/>
    </source>
</evidence>
<feature type="region of interest" description="Disordered" evidence="1">
    <location>
        <begin position="24"/>
        <end position="51"/>
    </location>
</feature>
<evidence type="ECO:0000313" key="4">
    <source>
        <dbReference type="Proteomes" id="UP000565724"/>
    </source>
</evidence>
<reference evidence="3 4" key="1">
    <citation type="submission" date="2020-05" db="EMBL/GenBank/DDBJ databases">
        <title>Genome Sequencing of Type Strains.</title>
        <authorList>
            <person name="Lemaire J.F."/>
            <person name="Inderbitzin P."/>
            <person name="Gregorio O.A."/>
            <person name="Collins S.B."/>
            <person name="Wespe N."/>
            <person name="Knight-Connoni V."/>
        </authorList>
    </citation>
    <scope>NUCLEOTIDE SEQUENCE [LARGE SCALE GENOMIC DNA]</scope>
    <source>
        <strain evidence="3 4">ATCC 25174</strain>
    </source>
</reference>
<keyword evidence="4" id="KW-1185">Reference proteome</keyword>
<gene>
    <name evidence="3" type="ORF">HP550_13385</name>
</gene>
<dbReference type="PROSITE" id="PS51257">
    <property type="entry name" value="PROKAR_LIPOPROTEIN"/>
    <property type="match status" value="1"/>
</dbReference>
<sequence length="299" mass="32582">MPHRARAGVLAAMLAVLVGACSPQPDTAETAGPSVSPTTRTAAQGPRPPGPLFSYLQQVGADGEADRVEREKRVEELVAACMADEGFEYWPRGPAPEWDEWEQFTLEYAQQYGYGSTTTVPPPDTTEPADPNEEYLESLSSSARTAYDQAMWDFSDPENPGGCAGDAQTTVYQDGRWEEDPAFAELHAQYETWLFAMLEDPRMTEAATEWSACMADAGYDVATPSDAQESLSGGSSGVIITPEVQKREIDTAVADLTCQIETDYQTSMLAAQHVMEQEFVDAHREELEALVEAYALDAG</sequence>
<evidence type="ECO:0000256" key="2">
    <source>
        <dbReference type="SAM" id="SignalP"/>
    </source>
</evidence>
<protein>
    <recommendedName>
        <fullName evidence="5">Lipoprotein</fullName>
    </recommendedName>
</protein>
<dbReference type="AlphaFoldDB" id="A0A7Y6A4E5"/>
<comment type="caution">
    <text evidence="3">The sequence shown here is derived from an EMBL/GenBank/DDBJ whole genome shotgun (WGS) entry which is preliminary data.</text>
</comment>
<name>A0A7Y6A4E5_9CELL</name>
<evidence type="ECO:0000313" key="3">
    <source>
        <dbReference type="EMBL" id="NUU18244.1"/>
    </source>
</evidence>
<accession>A0A7Y6A4E5</accession>
<keyword evidence="2" id="KW-0732">Signal</keyword>
<evidence type="ECO:0000256" key="1">
    <source>
        <dbReference type="SAM" id="MobiDB-lite"/>
    </source>
</evidence>
<feature type="chain" id="PRO_5030754441" description="Lipoprotein" evidence="2">
    <location>
        <begin position="29"/>
        <end position="299"/>
    </location>
</feature>